<reference evidence="4 5" key="1">
    <citation type="submission" date="2019-07" db="EMBL/GenBank/DDBJ databases">
        <title>Flavobacterium sp. nov., isolated from glacier ice.</title>
        <authorList>
            <person name="Liu Q."/>
            <person name="Xin Y.-H."/>
        </authorList>
    </citation>
    <scope>NUCLEOTIDE SEQUENCE [LARGE SCALE GENOMIC DNA]</scope>
    <source>
        <strain evidence="4 5">ZT4R6</strain>
    </source>
</reference>
<feature type="signal peptide" evidence="2">
    <location>
        <begin position="1"/>
        <end position="21"/>
    </location>
</feature>
<dbReference type="PANTHER" id="PTHR48081:SF33">
    <property type="entry name" value="KYNURENINE FORMAMIDASE"/>
    <property type="match status" value="1"/>
</dbReference>
<proteinExistence type="predicted"/>
<protein>
    <submittedName>
        <fullName evidence="4">Prolyl oligopeptidase family serine peptidase</fullName>
    </submittedName>
</protein>
<dbReference type="Gene3D" id="3.40.50.1820">
    <property type="entry name" value="alpha/beta hydrolase"/>
    <property type="match status" value="1"/>
</dbReference>
<feature type="domain" description="BD-FAE-like" evidence="3">
    <location>
        <begin position="41"/>
        <end position="235"/>
    </location>
</feature>
<feature type="chain" id="PRO_5021828680" evidence="2">
    <location>
        <begin position="22"/>
        <end position="278"/>
    </location>
</feature>
<dbReference type="RefSeq" id="WP_143374735.1">
    <property type="nucleotide sequence ID" value="NZ_VJVZ01000013.1"/>
</dbReference>
<gene>
    <name evidence="4" type="ORF">FMM05_17585</name>
</gene>
<dbReference type="EMBL" id="VJVZ01000013">
    <property type="protein sequence ID" value="TRW22318.1"/>
    <property type="molecule type" value="Genomic_DNA"/>
</dbReference>
<dbReference type="Proteomes" id="UP000320643">
    <property type="component" value="Unassembled WGS sequence"/>
</dbReference>
<accession>A0A552UVV7</accession>
<keyword evidence="5" id="KW-1185">Reference proteome</keyword>
<dbReference type="PANTHER" id="PTHR48081">
    <property type="entry name" value="AB HYDROLASE SUPERFAMILY PROTEIN C4A8.06C"/>
    <property type="match status" value="1"/>
</dbReference>
<dbReference type="AlphaFoldDB" id="A0A552UVV7"/>
<keyword evidence="2" id="KW-0732">Signal</keyword>
<evidence type="ECO:0000259" key="3">
    <source>
        <dbReference type="Pfam" id="PF20434"/>
    </source>
</evidence>
<evidence type="ECO:0000256" key="2">
    <source>
        <dbReference type="SAM" id="SignalP"/>
    </source>
</evidence>
<dbReference type="PROSITE" id="PS51257">
    <property type="entry name" value="PROKAR_LIPOPROTEIN"/>
    <property type="match status" value="1"/>
</dbReference>
<evidence type="ECO:0000256" key="1">
    <source>
        <dbReference type="ARBA" id="ARBA00022801"/>
    </source>
</evidence>
<sequence>MKNILCLFSCFFFLVSCNAQTQTGPKDLMHLKYGSEKQNTLDLYLPKTYTEKTPVVIMLHGGAWMLGGNEYTEKTSKDLRNRGFVVANVDYRYVNDSVSAKNLLRDIDDAITYVEKQAAQYHYSPKGYHMAGISAGAHLSLLYGYTTSKTVKSITALCAPSRLDDPNDINEFNKHQLVHNVELLADAKYIPGQKLGTEFTVVSPYSHIKAIPTLLFHGDADNIVPYSQSVFLYGELQKKGVKSKFVTMKGKGHDCGMNQPNSEKKVLDEITKWVELYN</sequence>
<dbReference type="SUPFAM" id="SSF53474">
    <property type="entry name" value="alpha/beta-Hydrolases"/>
    <property type="match status" value="1"/>
</dbReference>
<dbReference type="GO" id="GO:0016787">
    <property type="term" value="F:hydrolase activity"/>
    <property type="evidence" value="ECO:0007669"/>
    <property type="project" value="UniProtKB-KW"/>
</dbReference>
<comment type="caution">
    <text evidence="4">The sequence shown here is derived from an EMBL/GenBank/DDBJ whole genome shotgun (WGS) entry which is preliminary data.</text>
</comment>
<keyword evidence="1" id="KW-0378">Hydrolase</keyword>
<evidence type="ECO:0000313" key="5">
    <source>
        <dbReference type="Proteomes" id="UP000320643"/>
    </source>
</evidence>
<evidence type="ECO:0000313" key="4">
    <source>
        <dbReference type="EMBL" id="TRW22318.1"/>
    </source>
</evidence>
<dbReference type="InterPro" id="IPR050300">
    <property type="entry name" value="GDXG_lipolytic_enzyme"/>
</dbReference>
<dbReference type="OrthoDB" id="9777975at2"/>
<dbReference type="Pfam" id="PF20434">
    <property type="entry name" value="BD-FAE"/>
    <property type="match status" value="1"/>
</dbReference>
<dbReference type="InterPro" id="IPR049492">
    <property type="entry name" value="BD-FAE-like_dom"/>
</dbReference>
<organism evidence="4 5">
    <name type="scientific">Flavobacterium zepuense</name>
    <dbReference type="NCBI Taxonomy" id="2593302"/>
    <lineage>
        <taxon>Bacteria</taxon>
        <taxon>Pseudomonadati</taxon>
        <taxon>Bacteroidota</taxon>
        <taxon>Flavobacteriia</taxon>
        <taxon>Flavobacteriales</taxon>
        <taxon>Flavobacteriaceae</taxon>
        <taxon>Flavobacterium</taxon>
    </lineage>
</organism>
<name>A0A552UVV7_9FLAO</name>
<dbReference type="InterPro" id="IPR029058">
    <property type="entry name" value="AB_hydrolase_fold"/>
</dbReference>